<dbReference type="InterPro" id="IPR036916">
    <property type="entry name" value="Sda_sf"/>
</dbReference>
<dbReference type="RefSeq" id="WP_109984103.1">
    <property type="nucleotide sequence ID" value="NZ_JAJUIE010000014.1"/>
</dbReference>
<sequence>MENLSDELLIESYKKANELQLSYEFIQLMENEMKRRSLMDHLYPN</sequence>
<keyword evidence="2" id="KW-1185">Reference proteome</keyword>
<reference evidence="1 2" key="1">
    <citation type="submission" date="2018-05" db="EMBL/GenBank/DDBJ databases">
        <title>Genomic analysis of Gracilibacillus dipsosauri DD1 reveals novel features of a salt-tolerant amylase.</title>
        <authorList>
            <person name="Deutch C.E."/>
            <person name="Yang S."/>
        </authorList>
    </citation>
    <scope>NUCLEOTIDE SEQUENCE [LARGE SCALE GENOMIC DNA]</scope>
    <source>
        <strain evidence="1 2">DD1</strain>
    </source>
</reference>
<name>A0A317KYV8_9BACI</name>
<protein>
    <submittedName>
        <fullName evidence="1">Sporulation histidine kinase inhibitor Sda</fullName>
    </submittedName>
</protein>
<evidence type="ECO:0000313" key="2">
    <source>
        <dbReference type="Proteomes" id="UP000245624"/>
    </source>
</evidence>
<evidence type="ECO:0000313" key="1">
    <source>
        <dbReference type="EMBL" id="PWU68416.1"/>
    </source>
</evidence>
<dbReference type="AlphaFoldDB" id="A0A317KYV8"/>
<dbReference type="EMBL" id="QGTD01000008">
    <property type="protein sequence ID" value="PWU68416.1"/>
    <property type="molecule type" value="Genomic_DNA"/>
</dbReference>
<proteinExistence type="predicted"/>
<dbReference type="Gene3D" id="1.10.287.1100">
    <property type="entry name" value="Sporulation inhibitor A"/>
    <property type="match status" value="1"/>
</dbReference>
<dbReference type="SUPFAM" id="SSF100985">
    <property type="entry name" value="Sporulation inhibitor Sda"/>
    <property type="match status" value="1"/>
</dbReference>
<accession>A0A317KYV8</accession>
<dbReference type="Proteomes" id="UP000245624">
    <property type="component" value="Unassembled WGS sequence"/>
</dbReference>
<comment type="caution">
    <text evidence="1">The sequence shown here is derived from an EMBL/GenBank/DDBJ whole genome shotgun (WGS) entry which is preliminary data.</text>
</comment>
<gene>
    <name evidence="1" type="ORF">DLJ74_08200</name>
</gene>
<dbReference type="Pfam" id="PF08970">
    <property type="entry name" value="Sda"/>
    <property type="match status" value="1"/>
</dbReference>
<dbReference type="InterPro" id="IPR015064">
    <property type="entry name" value="Sda"/>
</dbReference>
<dbReference type="OrthoDB" id="2933732at2"/>
<organism evidence="1 2">
    <name type="scientific">Gracilibacillus dipsosauri</name>
    <dbReference type="NCBI Taxonomy" id="178340"/>
    <lineage>
        <taxon>Bacteria</taxon>
        <taxon>Bacillati</taxon>
        <taxon>Bacillota</taxon>
        <taxon>Bacilli</taxon>
        <taxon>Bacillales</taxon>
        <taxon>Bacillaceae</taxon>
        <taxon>Gracilibacillus</taxon>
    </lineage>
</organism>